<dbReference type="Proteomes" id="UP000481153">
    <property type="component" value="Unassembled WGS sequence"/>
</dbReference>
<dbReference type="InterPro" id="IPR032691">
    <property type="entry name" value="Mon2/Sec7/BIG1-like_HUS"/>
</dbReference>
<proteinExistence type="predicted"/>
<organism evidence="2 3">
    <name type="scientific">Aphanomyces euteiches</name>
    <dbReference type="NCBI Taxonomy" id="100861"/>
    <lineage>
        <taxon>Eukaryota</taxon>
        <taxon>Sar</taxon>
        <taxon>Stramenopiles</taxon>
        <taxon>Oomycota</taxon>
        <taxon>Saprolegniomycetes</taxon>
        <taxon>Saprolegniales</taxon>
        <taxon>Verrucalvaceae</taxon>
        <taxon>Aphanomyces</taxon>
    </lineage>
</organism>
<dbReference type="GO" id="GO:0012505">
    <property type="term" value="C:endomembrane system"/>
    <property type="evidence" value="ECO:0007669"/>
    <property type="project" value="UniProtKB-ARBA"/>
</dbReference>
<dbReference type="PROSITE" id="PS50190">
    <property type="entry name" value="SEC7"/>
    <property type="match status" value="1"/>
</dbReference>
<keyword evidence="3" id="KW-1185">Reference proteome</keyword>
<dbReference type="InterPro" id="IPR035999">
    <property type="entry name" value="Sec7_dom_sf"/>
</dbReference>
<gene>
    <name evidence="2" type="ORF">Ae201684_015678</name>
</gene>
<dbReference type="Gene3D" id="1.10.220.20">
    <property type="match status" value="1"/>
</dbReference>
<dbReference type="CDD" id="cd00171">
    <property type="entry name" value="Sec7"/>
    <property type="match status" value="1"/>
</dbReference>
<dbReference type="Gene3D" id="1.10.1000.11">
    <property type="entry name" value="Arf Nucleotide-binding Site Opener,domain 2"/>
    <property type="match status" value="1"/>
</dbReference>
<dbReference type="PANTHER" id="PTHR10663:SF388">
    <property type="entry name" value="GOLGI-SPECIFIC BREFELDIN A-RESISTANCE GUANINE NUCLEOTIDE EXCHANGE FACTOR 1"/>
    <property type="match status" value="1"/>
</dbReference>
<protein>
    <recommendedName>
        <fullName evidence="1">SEC7 domain-containing protein</fullName>
    </recommendedName>
</protein>
<dbReference type="SUPFAM" id="SSF48425">
    <property type="entry name" value="Sec7 domain"/>
    <property type="match status" value="1"/>
</dbReference>
<reference evidence="2 3" key="1">
    <citation type="submission" date="2019-07" db="EMBL/GenBank/DDBJ databases">
        <title>Genomics analysis of Aphanomyces spp. identifies a new class of oomycete effector associated with host adaptation.</title>
        <authorList>
            <person name="Gaulin E."/>
        </authorList>
    </citation>
    <scope>NUCLEOTIDE SEQUENCE [LARGE SCALE GENOMIC DNA]</scope>
    <source>
        <strain evidence="2 3">ATCC 201684</strain>
    </source>
</reference>
<accession>A0A6G0WF56</accession>
<dbReference type="GO" id="GO:0005737">
    <property type="term" value="C:cytoplasm"/>
    <property type="evidence" value="ECO:0007669"/>
    <property type="project" value="UniProtKB-ARBA"/>
</dbReference>
<evidence type="ECO:0000259" key="1">
    <source>
        <dbReference type="PROSITE" id="PS50190"/>
    </source>
</evidence>
<dbReference type="VEuPathDB" id="FungiDB:AeMF1_009513"/>
<dbReference type="GO" id="GO:0005085">
    <property type="term" value="F:guanyl-nucleotide exchange factor activity"/>
    <property type="evidence" value="ECO:0007669"/>
    <property type="project" value="InterPro"/>
</dbReference>
<dbReference type="GO" id="GO:0016192">
    <property type="term" value="P:vesicle-mediated transport"/>
    <property type="evidence" value="ECO:0007669"/>
    <property type="project" value="UniProtKB-ARBA"/>
</dbReference>
<comment type="caution">
    <text evidence="2">The sequence shown here is derived from an EMBL/GenBank/DDBJ whole genome shotgun (WGS) entry which is preliminary data.</text>
</comment>
<evidence type="ECO:0000313" key="3">
    <source>
        <dbReference type="Proteomes" id="UP000481153"/>
    </source>
</evidence>
<dbReference type="Pfam" id="PF12783">
    <property type="entry name" value="Sec7-like_HUS"/>
    <property type="match status" value="1"/>
</dbReference>
<dbReference type="EMBL" id="VJMJ01000229">
    <property type="protein sequence ID" value="KAF0726014.1"/>
    <property type="molecule type" value="Genomic_DNA"/>
</dbReference>
<dbReference type="PANTHER" id="PTHR10663">
    <property type="entry name" value="GUANYL-NUCLEOTIDE EXCHANGE FACTOR"/>
    <property type="match status" value="1"/>
</dbReference>
<dbReference type="GO" id="GO:0032012">
    <property type="term" value="P:regulation of ARF protein signal transduction"/>
    <property type="evidence" value="ECO:0007669"/>
    <property type="project" value="InterPro"/>
</dbReference>
<name>A0A6G0WF56_9STRA</name>
<sequence>MEILRNEILSEIQTLVHVFRQDYVKIKSTQLQGLASLRVQVYQWAEPADFESQTVLRPFLDIVRNENTTGPLTRTAMESVCNILRAYEHQTSIFAPVVAMHHAFVEAIDAVTQCRFQETDPESDQYVLLMVVRVLDVVIQCRAVDGLPVDSKWRIFESLFGISRSYEARLSSVLRSLATETLHHLVRALFVPQTIGADAQLATKILGFLCQKVQAKSQATERETIVALNLLHSILHASGAALAQEPSLLAHIHDDLCGALLILCRLSDISIPILMASLPLWRLLWVHLRMHLKLQWEELVLGLLGALQDPNLTWEWKLELAQLVVDLLSDAAFALDMYVNYDCDPDRSNVLECILDVLLSTETMLSTSTDKVSTEEMIELSCLGLVNALQMLYQRTQHTEWPENASIGATQLLERRQRKQVFQEAINLFNKKPLQGLAMLESHGFIESPMTPVVVAQFLRSLPRGMDKNTVGQMLGGLGKASGGNANESVEFQSELRRAYVETFDLDQLALVDALRLFLSAFRLPGEAQQIDRILEAFAEMVYAQCRERDLFGCVDVAYLLSFSIIMLNTDLHNPNIRPEKKMSLPDFLKNNTHYGLNNQLAPLPEDYLTTIYHAIATDQFRTFEEHQEMTFARWNELQRQFRTATDSTIHSIAHVHDYDGQVLDCLAERLLDAAPQLFESPNRNLRDLAMQLVVLTGLVASALQCEQVLQNVVKLLAETSTLVDAIDADETIDGAEYAFTNDALACAAAQGLLEVWTQCANMFRSQAWLYLNAVVCRLREFRLVPHNLLRHRPNFRSVHETTQFVATVRRQAITKRTSYKKAAATSSSSSTFFHTMTRFFTEAPLSDSMDDVQITNPQLAIDDLYFDITDTTMSPEMEWTRPLVSYYEHMHPLSDAAFLTFCETAWTEIERVVLPPSKTKPKVPVLSPGGAVFLEQLVLQCIAHNQDSTKVNERLWKHAHLLLNCMDPLIRGNLQVQGMAYDNAVFLVDTLVMGLITLERDSISHLNQLLAAHRYLVPLVAQPLLRGLCQISTSSLDQLELVHAVIPVEPAWIPELVELLAKWMHSLDEAPQLRPNLIYLVFTWGLFPVHADEAIGAQAMKYAVQLYIRSNSSPSDALQIVGGLLSLRFHPKNDIRLASAQATKQCLLEVDVSFPPSTWLSVLRFGFQGEMKDAVTPVDSEDWAVLATFQMPQVDPLPPTVGRLQILAQVFLHRLDALKPCADFEILWSELLAAFQTHLDHTSTAEEARELLRNVVLVVQATSSTEVWFEKSIPELTVHFPDLGGVVPAEPQERENVS</sequence>
<dbReference type="InterPro" id="IPR023394">
    <property type="entry name" value="Sec7_C_sf"/>
</dbReference>
<dbReference type="SMART" id="SM00222">
    <property type="entry name" value="Sec7"/>
    <property type="match status" value="1"/>
</dbReference>
<dbReference type="InterPro" id="IPR000904">
    <property type="entry name" value="Sec7_dom"/>
</dbReference>
<feature type="domain" description="SEC7" evidence="1">
    <location>
        <begin position="411"/>
        <end position="619"/>
    </location>
</feature>
<dbReference type="Pfam" id="PF01369">
    <property type="entry name" value="Sec7"/>
    <property type="match status" value="1"/>
</dbReference>
<evidence type="ECO:0000313" key="2">
    <source>
        <dbReference type="EMBL" id="KAF0726014.1"/>
    </source>
</evidence>